<dbReference type="EMBL" id="CP001720">
    <property type="protein sequence ID" value="ACV63114.1"/>
    <property type="molecule type" value="Genomic_DNA"/>
</dbReference>
<dbReference type="PANTHER" id="PTHR43547">
    <property type="entry name" value="TWO-COMPONENT HISTIDINE KINASE"/>
    <property type="match status" value="1"/>
</dbReference>
<dbReference type="STRING" id="485916.Dtox_2301"/>
<keyword evidence="1" id="KW-0597">Phosphoprotein</keyword>
<dbReference type="InterPro" id="IPR005467">
    <property type="entry name" value="His_kinase_dom"/>
</dbReference>
<reference evidence="5 6" key="1">
    <citation type="journal article" date="2009" name="Stand. Genomic Sci.">
        <title>Complete genome sequence of Desulfotomaculum acetoxidans type strain (5575).</title>
        <authorList>
            <person name="Spring S."/>
            <person name="Lapidus A."/>
            <person name="Schroder M."/>
            <person name="Gleim D."/>
            <person name="Sims D."/>
            <person name="Meincke L."/>
            <person name="Glavina Del Rio T."/>
            <person name="Tice H."/>
            <person name="Copeland A."/>
            <person name="Cheng J.F."/>
            <person name="Lucas S."/>
            <person name="Chen F."/>
            <person name="Nolan M."/>
            <person name="Bruce D."/>
            <person name="Goodwin L."/>
            <person name="Pitluck S."/>
            <person name="Ivanova N."/>
            <person name="Mavromatis K."/>
            <person name="Mikhailova N."/>
            <person name="Pati A."/>
            <person name="Chen A."/>
            <person name="Palaniappan K."/>
            <person name="Land M."/>
            <person name="Hauser L."/>
            <person name="Chang Y.J."/>
            <person name="Jeffries C.D."/>
            <person name="Chain P."/>
            <person name="Saunders E."/>
            <person name="Brettin T."/>
            <person name="Detter J.C."/>
            <person name="Goker M."/>
            <person name="Bristow J."/>
            <person name="Eisen J.A."/>
            <person name="Markowitz V."/>
            <person name="Hugenholtz P."/>
            <person name="Kyrpides N.C."/>
            <person name="Klenk H.P."/>
            <person name="Han C."/>
        </authorList>
    </citation>
    <scope>NUCLEOTIDE SEQUENCE [LARGE SCALE GENOMIC DNA]</scope>
    <source>
        <strain evidence="6">ATCC 49208 / DSM 771 / VKM B-1644</strain>
    </source>
</reference>
<evidence type="ECO:0000256" key="1">
    <source>
        <dbReference type="ARBA" id="ARBA00022553"/>
    </source>
</evidence>
<evidence type="ECO:0000313" key="6">
    <source>
        <dbReference type="Proteomes" id="UP000002217"/>
    </source>
</evidence>
<keyword evidence="2 5" id="KW-0418">Kinase</keyword>
<accession>C8VZY6</accession>
<dbReference type="RefSeq" id="WP_015757815.1">
    <property type="nucleotide sequence ID" value="NC_013216.1"/>
</dbReference>
<dbReference type="Pfam" id="PF02518">
    <property type="entry name" value="HATPase_c"/>
    <property type="match status" value="1"/>
</dbReference>
<dbReference type="AlphaFoldDB" id="C8VZY6"/>
<dbReference type="SMR" id="C8VZY6"/>
<dbReference type="GO" id="GO:0000155">
    <property type="term" value="F:phosphorelay sensor kinase activity"/>
    <property type="evidence" value="ECO:0007669"/>
    <property type="project" value="TreeGrafter"/>
</dbReference>
<dbReference type="eggNOG" id="COG0642">
    <property type="taxonomic scope" value="Bacteria"/>
</dbReference>
<sequence>MNRLLFENNFTYFAEPARLHPDEVTNQADHLKKLEKISCLLDASGVVILLNQYRQIVYYNEAFLEFIDMADHDTKKVIGRRPGEALKCIHSHRNEAGCGTSEYCSTCGAALAILAGQKGEKNSKECRITISNGKKDVSLELMVTAAPFSLDMQDFVIIFITNISDEKRRKALECIFFHDVINTAGGLHGLIQLIDINEQPPQTRNIIKDITDISNTLLEEIKSQRDLVYAENNELVIELRSVQSIVLIRETIKQFLNHQIAMGKILEIAVDSDNVCFNTDPVILKRILANMIKNALESSTKGDTIKIGVKKREKSVEFWVNNSLVMPRVVQLQIFQRSFSTKGIGRGLGTYSMKLLTERYLKGSISFQVSECEGTTFAVSLPLMEK</sequence>
<protein>
    <submittedName>
        <fullName evidence="5">Histidine kinase</fullName>
    </submittedName>
</protein>
<dbReference type="KEGG" id="dae:Dtox_2301"/>
<dbReference type="PROSITE" id="PS50109">
    <property type="entry name" value="HIS_KIN"/>
    <property type="match status" value="1"/>
</dbReference>
<keyword evidence="3" id="KW-0902">Two-component regulatory system</keyword>
<organism evidence="5 6">
    <name type="scientific">Desulfofarcimen acetoxidans (strain ATCC 49208 / DSM 771 / KCTC 5769 / VKM B-1644 / 5575)</name>
    <name type="common">Desulfotomaculum acetoxidans</name>
    <dbReference type="NCBI Taxonomy" id="485916"/>
    <lineage>
        <taxon>Bacteria</taxon>
        <taxon>Bacillati</taxon>
        <taxon>Bacillota</taxon>
        <taxon>Clostridia</taxon>
        <taxon>Eubacteriales</taxon>
        <taxon>Peptococcaceae</taxon>
        <taxon>Desulfofarcimen</taxon>
    </lineage>
</organism>
<gene>
    <name evidence="5" type="ordered locus">Dtox_2301</name>
</gene>
<evidence type="ECO:0000256" key="3">
    <source>
        <dbReference type="ARBA" id="ARBA00023012"/>
    </source>
</evidence>
<dbReference type="InterPro" id="IPR003594">
    <property type="entry name" value="HATPase_dom"/>
</dbReference>
<dbReference type="OrthoDB" id="9792686at2"/>
<keyword evidence="6" id="KW-1185">Reference proteome</keyword>
<keyword evidence="2 5" id="KW-0808">Transferase</keyword>
<dbReference type="SMART" id="SM00387">
    <property type="entry name" value="HATPase_c"/>
    <property type="match status" value="1"/>
</dbReference>
<name>C8VZY6_DESAS</name>
<dbReference type="SUPFAM" id="SSF55874">
    <property type="entry name" value="ATPase domain of HSP90 chaperone/DNA topoisomerase II/histidine kinase"/>
    <property type="match status" value="1"/>
</dbReference>
<dbReference type="PANTHER" id="PTHR43547:SF2">
    <property type="entry name" value="HYBRID SIGNAL TRANSDUCTION HISTIDINE KINASE C"/>
    <property type="match status" value="1"/>
</dbReference>
<evidence type="ECO:0000256" key="2">
    <source>
        <dbReference type="ARBA" id="ARBA00022777"/>
    </source>
</evidence>
<dbReference type="HOGENOM" id="CLU_049578_0_0_9"/>
<evidence type="ECO:0000313" key="5">
    <source>
        <dbReference type="EMBL" id="ACV63114.1"/>
    </source>
</evidence>
<dbReference type="InterPro" id="IPR036890">
    <property type="entry name" value="HATPase_C_sf"/>
</dbReference>
<feature type="domain" description="Histidine kinase" evidence="4">
    <location>
        <begin position="175"/>
        <end position="385"/>
    </location>
</feature>
<dbReference type="Gene3D" id="3.30.565.10">
    <property type="entry name" value="Histidine kinase-like ATPase, C-terminal domain"/>
    <property type="match status" value="1"/>
</dbReference>
<proteinExistence type="predicted"/>
<dbReference type="Proteomes" id="UP000002217">
    <property type="component" value="Chromosome"/>
</dbReference>
<evidence type="ECO:0000259" key="4">
    <source>
        <dbReference type="PROSITE" id="PS50109"/>
    </source>
</evidence>